<dbReference type="InterPro" id="IPR010994">
    <property type="entry name" value="RuvA_2-like"/>
</dbReference>
<dbReference type="EMBL" id="JASGCB010000008">
    <property type="protein sequence ID" value="MDI9259934.1"/>
    <property type="molecule type" value="Genomic_DNA"/>
</dbReference>
<sequence length="387" mass="41639">MMQVFADFHVHTGAARGRPVKMAASHQLTVSASLDWAMRVKGLHIVGLVDAVCDPVLEEIRQLRDAGLLVPVPGGGLLYQSSLLVVLGAEVEIRVSPRGAAHFGCWLPTVEAAADFQTWLKTVQSNTSLSSQVARTEPVRLADEVHARGGLLVVHHAFTPFKGLIGSAADRLANVLPLCAVDAIELGLSADADMADRLREMREFTFLSNSDAHSLPSIAREFNVLAVRELSFAEIRAACRRVDGRTVEANLGLYPPLGKYYRTRCRRCGAIVAPDPCACGADADIVQGVWDRIEAIADDDVPVHPPWRAPYRYIVPLSFVPGVGPRTYAKLVQTFGGEAPLVFQPPSERAIAEVVGERLAARIAAALSGRMAVSPGGAGRYGRIEEA</sequence>
<keyword evidence="1" id="KW-0378">Hydrolase</keyword>
<protein>
    <submittedName>
        <fullName evidence="1">Endonuclease Q family protein</fullName>
    </submittedName>
</protein>
<dbReference type="PANTHER" id="PTHR40084">
    <property type="entry name" value="PHOSPHOHYDROLASE, PHP FAMILY"/>
    <property type="match status" value="1"/>
</dbReference>
<dbReference type="SUPFAM" id="SSF47781">
    <property type="entry name" value="RuvA domain 2-like"/>
    <property type="match status" value="1"/>
</dbReference>
<dbReference type="GO" id="GO:0004519">
    <property type="term" value="F:endonuclease activity"/>
    <property type="evidence" value="ECO:0007669"/>
    <property type="project" value="UniProtKB-KW"/>
</dbReference>
<dbReference type="SUPFAM" id="SSF89550">
    <property type="entry name" value="PHP domain-like"/>
    <property type="match status" value="1"/>
</dbReference>
<organism evidence="1 2">
    <name type="scientific">Alicyclobacillus sendaiensis PA2</name>
    <dbReference type="NCBI Taxonomy" id="3029425"/>
    <lineage>
        <taxon>Bacteria</taxon>
        <taxon>Bacillati</taxon>
        <taxon>Bacillota</taxon>
        <taxon>Bacilli</taxon>
        <taxon>Bacillales</taxon>
        <taxon>Alicyclobacillaceae</taxon>
        <taxon>Alicyclobacillus</taxon>
    </lineage>
</organism>
<reference evidence="1 2" key="1">
    <citation type="submission" date="2023-04" db="EMBL/GenBank/DDBJ databases">
        <title>A. sendaiensis sub sp. chiapanensis a novel subspecie with specific adaptation in bacterial cell wall isolated from an active volcano.</title>
        <authorList>
            <person name="Alvarez Gutierrez P.E."/>
            <person name="Ortiz Cortes L.Y."/>
        </authorList>
    </citation>
    <scope>NUCLEOTIDE SEQUENCE [LARGE SCALE GENOMIC DNA]</scope>
    <source>
        <strain evidence="1 2">PA2</strain>
    </source>
</reference>
<comment type="caution">
    <text evidence="1">The sequence shown here is derived from an EMBL/GenBank/DDBJ whole genome shotgun (WGS) entry which is preliminary data.</text>
</comment>
<keyword evidence="2" id="KW-1185">Reference proteome</keyword>
<name>A0ABT6XXW8_ALISE</name>
<dbReference type="RefSeq" id="WP_283203465.1">
    <property type="nucleotide sequence ID" value="NZ_JASGCB010000008.1"/>
</dbReference>
<proteinExistence type="predicted"/>
<dbReference type="PANTHER" id="PTHR40084:SF1">
    <property type="entry name" value="PHOSPHOTRANSFERASE"/>
    <property type="match status" value="1"/>
</dbReference>
<accession>A0ABT6XXW8</accession>
<evidence type="ECO:0000313" key="2">
    <source>
        <dbReference type="Proteomes" id="UP001529245"/>
    </source>
</evidence>
<dbReference type="Gene3D" id="3.20.20.140">
    <property type="entry name" value="Metal-dependent hydrolases"/>
    <property type="match status" value="1"/>
</dbReference>
<gene>
    <name evidence="1" type="ORF">QID03_07000</name>
</gene>
<keyword evidence="1" id="KW-0255">Endonuclease</keyword>
<dbReference type="InterPro" id="IPR016195">
    <property type="entry name" value="Pol/histidinol_Pase-like"/>
</dbReference>
<dbReference type="CDD" id="cd19067">
    <property type="entry name" value="PfuEndoQ-like"/>
    <property type="match status" value="1"/>
</dbReference>
<keyword evidence="1" id="KW-0540">Nuclease</keyword>
<evidence type="ECO:0000313" key="1">
    <source>
        <dbReference type="EMBL" id="MDI9259934.1"/>
    </source>
</evidence>
<dbReference type="Proteomes" id="UP001529245">
    <property type="component" value="Unassembled WGS sequence"/>
</dbReference>